<dbReference type="Gene3D" id="3.60.10.10">
    <property type="entry name" value="Endonuclease/exonuclease/phosphatase"/>
    <property type="match status" value="1"/>
</dbReference>
<reference evidence="2 3" key="1">
    <citation type="submission" date="2019-03" db="EMBL/GenBank/DDBJ databases">
        <title>An improved genome assembly of the fluke Schistosoma japonicum.</title>
        <authorList>
            <person name="Hu W."/>
            <person name="Luo F."/>
            <person name="Yin M."/>
            <person name="Mo X."/>
            <person name="Sun C."/>
            <person name="Wu Q."/>
            <person name="Zhu B."/>
            <person name="Xiang M."/>
            <person name="Wang J."/>
            <person name="Wang Y."/>
            <person name="Zhang T."/>
            <person name="Xu B."/>
            <person name="Zheng H."/>
            <person name="Feng Z."/>
        </authorList>
    </citation>
    <scope>NUCLEOTIDE SEQUENCE [LARGE SCALE GENOMIC DNA]</scope>
    <source>
        <strain evidence="2">HuSjv2</strain>
        <tissue evidence="2">Worms</tissue>
    </source>
</reference>
<organism evidence="2 3">
    <name type="scientific">Schistosoma japonicum</name>
    <name type="common">Blood fluke</name>
    <dbReference type="NCBI Taxonomy" id="6182"/>
    <lineage>
        <taxon>Eukaryota</taxon>
        <taxon>Metazoa</taxon>
        <taxon>Spiralia</taxon>
        <taxon>Lophotrochozoa</taxon>
        <taxon>Platyhelminthes</taxon>
        <taxon>Trematoda</taxon>
        <taxon>Digenea</taxon>
        <taxon>Strigeidida</taxon>
        <taxon>Schistosomatoidea</taxon>
        <taxon>Schistosomatidae</taxon>
        <taxon>Schistosoma</taxon>
    </lineage>
</organism>
<evidence type="ECO:0000313" key="2">
    <source>
        <dbReference type="EMBL" id="TNN21292.1"/>
    </source>
</evidence>
<feature type="region of interest" description="Disordered" evidence="1">
    <location>
        <begin position="87"/>
        <end position="122"/>
    </location>
</feature>
<dbReference type="Proteomes" id="UP000311919">
    <property type="component" value="Unassembled WGS sequence"/>
</dbReference>
<accession>A0A4Z2DYP4</accession>
<dbReference type="EMBL" id="SKCS01000008">
    <property type="protein sequence ID" value="TNN21292.1"/>
    <property type="molecule type" value="Genomic_DNA"/>
</dbReference>
<dbReference type="OrthoDB" id="10030815at2759"/>
<dbReference type="InterPro" id="IPR036691">
    <property type="entry name" value="Endo/exonu/phosph_ase_sf"/>
</dbReference>
<keyword evidence="3" id="KW-1185">Reference proteome</keyword>
<dbReference type="AlphaFoldDB" id="A0A4Z2DYP4"/>
<evidence type="ECO:0000256" key="1">
    <source>
        <dbReference type="SAM" id="MobiDB-lite"/>
    </source>
</evidence>
<evidence type="ECO:0008006" key="4">
    <source>
        <dbReference type="Google" id="ProtNLM"/>
    </source>
</evidence>
<feature type="non-terminal residue" evidence="2">
    <location>
        <position position="236"/>
    </location>
</feature>
<evidence type="ECO:0000313" key="3">
    <source>
        <dbReference type="Proteomes" id="UP000311919"/>
    </source>
</evidence>
<feature type="non-terminal residue" evidence="2">
    <location>
        <position position="1"/>
    </location>
</feature>
<gene>
    <name evidence="2" type="ORF">EWB00_010463</name>
</gene>
<comment type="caution">
    <text evidence="2">The sequence shown here is derived from an EMBL/GenBank/DDBJ whole genome shotgun (WGS) entry which is preliminary data.</text>
</comment>
<name>A0A4Z2DYP4_SCHJA</name>
<dbReference type="STRING" id="6182.A0A4Z2DYP4"/>
<protein>
    <recommendedName>
        <fullName evidence="4">Endonuclease/exonuclease/phosphatase domain-containing protein</fullName>
    </recommendedName>
</protein>
<dbReference type="SUPFAM" id="SSF56219">
    <property type="entry name" value="DNase I-like"/>
    <property type="match status" value="1"/>
</dbReference>
<feature type="compositionally biased region" description="Polar residues" evidence="1">
    <location>
        <begin position="87"/>
        <end position="104"/>
    </location>
</feature>
<sequence>LEGPISIRHSDYLGMVGNRDDTKGQVNYITVPFRRTAHKRLSIEIQSRRDCSAFKLSAIPKSARPRVKVVGSLEIRRVNRAGSLFSQDETDTNLPSFSGSSRNTLPRCGQPGSGNRPHTRDPSKIINLISPYQNKEAARFTLRVSGSPDAASRGLAGVGIALSRRAELALLDWIPVDSRLCANRDTRRCLFVVSAYAPTDCSSDEVKDELYSKLTDLLQKTRRSDIVIMAGDLNAQ</sequence>
<proteinExistence type="predicted"/>